<evidence type="ECO:0000313" key="3">
    <source>
        <dbReference type="Proteomes" id="UP000034961"/>
    </source>
</evidence>
<organism evidence="2 3">
    <name type="scientific">Candidatus Roizmanbacteria bacterium GW2011_GWA1_41_13</name>
    <dbReference type="NCBI Taxonomy" id="1618474"/>
    <lineage>
        <taxon>Bacteria</taxon>
        <taxon>Candidatus Roizmaniibacteriota</taxon>
    </lineage>
</organism>
<reference evidence="2 3" key="1">
    <citation type="journal article" date="2015" name="Nature">
        <title>rRNA introns, odd ribosomes, and small enigmatic genomes across a large radiation of phyla.</title>
        <authorList>
            <person name="Brown C.T."/>
            <person name="Hug L.A."/>
            <person name="Thomas B.C."/>
            <person name="Sharon I."/>
            <person name="Castelle C.J."/>
            <person name="Singh A."/>
            <person name="Wilkins M.J."/>
            <person name="Williams K.H."/>
            <person name="Banfield J.F."/>
        </authorList>
    </citation>
    <scope>NUCLEOTIDE SEQUENCE [LARGE SCALE GENOMIC DNA]</scope>
</reference>
<dbReference type="InterPro" id="IPR053830">
    <property type="entry name" value="DUF6922"/>
</dbReference>
<dbReference type="Pfam" id="PF21956">
    <property type="entry name" value="DUF6922"/>
    <property type="match status" value="1"/>
</dbReference>
<name>A0A0G0USI8_9BACT</name>
<evidence type="ECO:0000259" key="1">
    <source>
        <dbReference type="Pfam" id="PF21956"/>
    </source>
</evidence>
<dbReference type="EMBL" id="LCAN01000033">
    <property type="protein sequence ID" value="KKR91683.1"/>
    <property type="molecule type" value="Genomic_DNA"/>
</dbReference>
<comment type="caution">
    <text evidence="2">The sequence shown here is derived from an EMBL/GenBank/DDBJ whole genome shotgun (WGS) entry which is preliminary data.</text>
</comment>
<accession>A0A0G0USI8</accession>
<evidence type="ECO:0000313" key="2">
    <source>
        <dbReference type="EMBL" id="KKR91683.1"/>
    </source>
</evidence>
<dbReference type="AlphaFoldDB" id="A0A0G0USI8"/>
<gene>
    <name evidence="2" type="ORF">UU41_C0033G0003</name>
</gene>
<dbReference type="Proteomes" id="UP000034961">
    <property type="component" value="Unassembled WGS sequence"/>
</dbReference>
<protein>
    <recommendedName>
        <fullName evidence="1">DUF6922 domain-containing protein</fullName>
    </recommendedName>
</protein>
<feature type="domain" description="DUF6922" evidence="1">
    <location>
        <begin position="3"/>
        <end position="53"/>
    </location>
</feature>
<proteinExistence type="predicted"/>
<sequence length="71" mass="8790">MKFRQSLFWDTDPTKIDPKKHAKYIIERIMDFGNIEEVRWCIKRYGKETIKQMLPKLHLTNKSISFWRQYL</sequence>